<dbReference type="EMBL" id="JACHVA010000080">
    <property type="protein sequence ID" value="MBC2601934.1"/>
    <property type="molecule type" value="Genomic_DNA"/>
</dbReference>
<dbReference type="InterPro" id="IPR002931">
    <property type="entry name" value="Transglutaminase-like"/>
</dbReference>
<dbReference type="Pfam" id="PF08379">
    <property type="entry name" value="Bact_transglu_N"/>
    <property type="match status" value="1"/>
</dbReference>
<evidence type="ECO:0000313" key="3">
    <source>
        <dbReference type="Proteomes" id="UP000525652"/>
    </source>
</evidence>
<name>A0A7X1AXX6_9BACT</name>
<comment type="caution">
    <text evidence="2">The sequence shown here is derived from an EMBL/GenBank/DDBJ whole genome shotgun (WGS) entry which is preliminary data.</text>
</comment>
<organism evidence="2 3">
    <name type="scientific">Puniceicoccus vermicola</name>
    <dbReference type="NCBI Taxonomy" id="388746"/>
    <lineage>
        <taxon>Bacteria</taxon>
        <taxon>Pseudomonadati</taxon>
        <taxon>Verrucomicrobiota</taxon>
        <taxon>Opitutia</taxon>
        <taxon>Puniceicoccales</taxon>
        <taxon>Puniceicoccaceae</taxon>
        <taxon>Puniceicoccus</taxon>
    </lineage>
</organism>
<dbReference type="RefSeq" id="WP_185692634.1">
    <property type="nucleotide sequence ID" value="NZ_JBEPNX010000001.1"/>
</dbReference>
<dbReference type="Pfam" id="PF01841">
    <property type="entry name" value="Transglut_core"/>
    <property type="match status" value="1"/>
</dbReference>
<dbReference type="InterPro" id="IPR038765">
    <property type="entry name" value="Papain-like_cys_pep_sf"/>
</dbReference>
<feature type="domain" description="Transglutaminase-like" evidence="1">
    <location>
        <begin position="171"/>
        <end position="242"/>
    </location>
</feature>
<reference evidence="2 3" key="1">
    <citation type="submission" date="2020-07" db="EMBL/GenBank/DDBJ databases">
        <authorList>
            <person name="Feng X."/>
        </authorList>
    </citation>
    <scope>NUCLEOTIDE SEQUENCE [LARGE SCALE GENOMIC DNA]</scope>
    <source>
        <strain evidence="2 3">JCM14086</strain>
    </source>
</reference>
<proteinExistence type="predicted"/>
<evidence type="ECO:0000313" key="2">
    <source>
        <dbReference type="EMBL" id="MBC2601934.1"/>
    </source>
</evidence>
<dbReference type="PANTHER" id="PTHR33490:SF7">
    <property type="entry name" value="BLR2979 PROTEIN"/>
    <property type="match status" value="1"/>
</dbReference>
<keyword evidence="3" id="KW-1185">Reference proteome</keyword>
<gene>
    <name evidence="2" type="ORF">H5P30_09090</name>
</gene>
<sequence>MRFSVSHKTFYKYAQPASESVAELRLCPMSGPCQIVQSRKLLVEPEVPVGSFEDYWGNSVEYFAIPFRHTTLKIASSSMVETSPQESVEYCEDVTVAEARQIIARSSLKAIDYRRPTRLVPVGKVLRCLNRRFISSNAYIIETALSLNEWIYKNFEYVPGATDVSTPLEKVLEMRKGVCQDFAHVMLSILRTGGIPARYVSGYIEHVDPTQPNSELVGAAASHAWVEINLPGDRWWGLDPTNNQVVGERHIKVAAGRDYHDVAPFRGTFRGVTQQNLDVAVEIKRK</sequence>
<dbReference type="AlphaFoldDB" id="A0A7X1AXX6"/>
<dbReference type="SMART" id="SM00460">
    <property type="entry name" value="TGc"/>
    <property type="match status" value="1"/>
</dbReference>
<dbReference type="Gene3D" id="3.10.620.30">
    <property type="match status" value="1"/>
</dbReference>
<protein>
    <submittedName>
        <fullName evidence="2">Transglutaminase family protein</fullName>
    </submittedName>
</protein>
<dbReference type="PANTHER" id="PTHR33490">
    <property type="entry name" value="BLR5614 PROTEIN-RELATED"/>
    <property type="match status" value="1"/>
</dbReference>
<dbReference type="SUPFAM" id="SSF54001">
    <property type="entry name" value="Cysteine proteinases"/>
    <property type="match status" value="1"/>
</dbReference>
<accession>A0A7X1AXX6</accession>
<evidence type="ECO:0000259" key="1">
    <source>
        <dbReference type="SMART" id="SM00460"/>
    </source>
</evidence>
<dbReference type="InterPro" id="IPR013589">
    <property type="entry name" value="Bac_transglu_N"/>
</dbReference>
<dbReference type="Proteomes" id="UP000525652">
    <property type="component" value="Unassembled WGS sequence"/>
</dbReference>